<dbReference type="InterPro" id="IPR003772">
    <property type="entry name" value="YceD"/>
</dbReference>
<dbReference type="EMBL" id="DTHV01000055">
    <property type="protein sequence ID" value="HGW60160.1"/>
    <property type="molecule type" value="Genomic_DNA"/>
</dbReference>
<gene>
    <name evidence="1" type="ORF">ENV82_01790</name>
</gene>
<comment type="caution">
    <text evidence="1">The sequence shown here is derived from an EMBL/GenBank/DDBJ whole genome shotgun (WGS) entry which is preliminary data.</text>
</comment>
<protein>
    <submittedName>
        <fullName evidence="1">DUF177 domain-containing protein</fullName>
    </submittedName>
</protein>
<dbReference type="AlphaFoldDB" id="A0A7C4Y3V4"/>
<sequence>MKLLIDRIIEESPLTIEESFDIRDAPFKLATPAKAKLTFEDIGNREVLVKGVIIARLRLTCVVCLDEFEEELKIDVSETYVPKEYIEKGEERPLEELSEFEYTGNYLDTYEIVKDNICEFLPPYPKCPKCASQNSKS</sequence>
<evidence type="ECO:0000313" key="1">
    <source>
        <dbReference type="EMBL" id="HGW60160.1"/>
    </source>
</evidence>
<accession>A0A7C4Y3V4</accession>
<proteinExistence type="predicted"/>
<organism evidence="1">
    <name type="scientific">Caldisericum exile</name>
    <dbReference type="NCBI Taxonomy" id="693075"/>
    <lineage>
        <taxon>Bacteria</taxon>
        <taxon>Pseudomonadati</taxon>
        <taxon>Caldisericota/Cryosericota group</taxon>
        <taxon>Caldisericota</taxon>
        <taxon>Caldisericia</taxon>
        <taxon>Caldisericales</taxon>
        <taxon>Caldisericaceae</taxon>
        <taxon>Caldisericum</taxon>
    </lineage>
</organism>
<reference evidence="1" key="1">
    <citation type="journal article" date="2020" name="mSystems">
        <title>Genome- and Community-Level Interaction Insights into Carbon Utilization and Element Cycling Functions of Hydrothermarchaeota in Hydrothermal Sediment.</title>
        <authorList>
            <person name="Zhou Z."/>
            <person name="Liu Y."/>
            <person name="Xu W."/>
            <person name="Pan J."/>
            <person name="Luo Z.H."/>
            <person name="Li M."/>
        </authorList>
    </citation>
    <scope>NUCLEOTIDE SEQUENCE [LARGE SCALE GENOMIC DNA]</scope>
    <source>
        <strain evidence="1">SpSt-794</strain>
    </source>
</reference>
<dbReference type="Pfam" id="PF02620">
    <property type="entry name" value="YceD"/>
    <property type="match status" value="1"/>
</dbReference>
<name>A0A7C4Y3V4_9BACT</name>